<gene>
    <name evidence="2" type="ORF">Glove_648g8</name>
</gene>
<dbReference type="EMBL" id="PQFF01000536">
    <property type="protein sequence ID" value="RHZ45813.1"/>
    <property type="molecule type" value="Genomic_DNA"/>
</dbReference>
<sequence length="103" mass="11918">MSHESYQFLLNFWQFCISVVEIVVAIAVEIALFIFVAVVVMVAVENLRFVEKEDACDKGVVNFVNCDKKVDGCDERISKGVNKRVTQEVDIYGKIWDDYLLYW</sequence>
<evidence type="ECO:0008006" key="4">
    <source>
        <dbReference type="Google" id="ProtNLM"/>
    </source>
</evidence>
<reference evidence="2 3" key="1">
    <citation type="submission" date="2018-08" db="EMBL/GenBank/DDBJ databases">
        <title>Genome and evolution of the arbuscular mycorrhizal fungus Diversispora epigaea (formerly Glomus versiforme) and its bacterial endosymbionts.</title>
        <authorList>
            <person name="Sun X."/>
            <person name="Fei Z."/>
            <person name="Harrison M."/>
        </authorList>
    </citation>
    <scope>NUCLEOTIDE SEQUENCE [LARGE SCALE GENOMIC DNA]</scope>
    <source>
        <strain evidence="2 3">IT104</strain>
    </source>
</reference>
<evidence type="ECO:0000313" key="2">
    <source>
        <dbReference type="EMBL" id="RHZ45813.1"/>
    </source>
</evidence>
<name>A0A397GA53_9GLOM</name>
<accession>A0A397GA53</accession>
<feature type="transmembrane region" description="Helical" evidence="1">
    <location>
        <begin position="12"/>
        <end position="44"/>
    </location>
</feature>
<proteinExistence type="predicted"/>
<comment type="caution">
    <text evidence="2">The sequence shown here is derived from an EMBL/GenBank/DDBJ whole genome shotgun (WGS) entry which is preliminary data.</text>
</comment>
<keyword evidence="1" id="KW-1133">Transmembrane helix</keyword>
<keyword evidence="3" id="KW-1185">Reference proteome</keyword>
<keyword evidence="1" id="KW-0812">Transmembrane</keyword>
<evidence type="ECO:0000256" key="1">
    <source>
        <dbReference type="SAM" id="Phobius"/>
    </source>
</evidence>
<organism evidence="2 3">
    <name type="scientific">Diversispora epigaea</name>
    <dbReference type="NCBI Taxonomy" id="1348612"/>
    <lineage>
        <taxon>Eukaryota</taxon>
        <taxon>Fungi</taxon>
        <taxon>Fungi incertae sedis</taxon>
        <taxon>Mucoromycota</taxon>
        <taxon>Glomeromycotina</taxon>
        <taxon>Glomeromycetes</taxon>
        <taxon>Diversisporales</taxon>
        <taxon>Diversisporaceae</taxon>
        <taxon>Diversispora</taxon>
    </lineage>
</organism>
<dbReference type="Proteomes" id="UP000266861">
    <property type="component" value="Unassembled WGS sequence"/>
</dbReference>
<protein>
    <recommendedName>
        <fullName evidence="4">Transmembrane protein</fullName>
    </recommendedName>
</protein>
<dbReference type="AlphaFoldDB" id="A0A397GA53"/>
<keyword evidence="1" id="KW-0472">Membrane</keyword>
<evidence type="ECO:0000313" key="3">
    <source>
        <dbReference type="Proteomes" id="UP000266861"/>
    </source>
</evidence>